<dbReference type="PANTHER" id="PTHR22923">
    <property type="entry name" value="CEREBELLIN-RELATED"/>
    <property type="match status" value="1"/>
</dbReference>
<evidence type="ECO:0000313" key="6">
    <source>
        <dbReference type="Proteomes" id="UP001460270"/>
    </source>
</evidence>
<keyword evidence="3" id="KW-0732">Signal</keyword>
<evidence type="ECO:0000256" key="3">
    <source>
        <dbReference type="ARBA" id="ARBA00022729"/>
    </source>
</evidence>
<dbReference type="InterPro" id="IPR050822">
    <property type="entry name" value="Cerebellin_Synaptic_Org"/>
</dbReference>
<sequence length="276" mass="30383">MEQLKAENQAQAAILRKLDPLVQQQQQMKENLKAQQVELNALTISSTVTESKLETLVQDKKVQQVAFSAALLDSVSNIGNCYNKNTGIFTAPVRGVYHFEIFALSNGNSAVDAYLKKNGQGVFMAHEDTTSGHGTGGNAVTLLLEPGDVIYVTLPPNRQLYDNQNHHNTFSGHLLFTVDRTTQNEGLGLRFLEAFLQKHYTTGTQSKAFSRFHYVYLLHLAIAVICVHSSPGLHLHITPVSISNQSSSEGWLDGPRVPFCYNTLLLTDASVVLKDG</sequence>
<name>A0AAW0MQ70_9GOBI</name>
<evidence type="ECO:0000259" key="4">
    <source>
        <dbReference type="PROSITE" id="PS50871"/>
    </source>
</evidence>
<evidence type="ECO:0000256" key="2">
    <source>
        <dbReference type="ARBA" id="ARBA00022525"/>
    </source>
</evidence>
<feature type="domain" description="C1q" evidence="4">
    <location>
        <begin position="48"/>
        <end position="181"/>
    </location>
</feature>
<evidence type="ECO:0000313" key="5">
    <source>
        <dbReference type="EMBL" id="KAK7878643.1"/>
    </source>
</evidence>
<reference evidence="6" key="1">
    <citation type="submission" date="2024-04" db="EMBL/GenBank/DDBJ databases">
        <title>Salinicola lusitanus LLJ914,a marine bacterium isolated from the Okinawa Trough.</title>
        <authorList>
            <person name="Li J."/>
        </authorList>
    </citation>
    <scope>NUCLEOTIDE SEQUENCE [LARGE SCALE GENOMIC DNA]</scope>
</reference>
<dbReference type="InterPro" id="IPR001073">
    <property type="entry name" value="C1q_dom"/>
</dbReference>
<keyword evidence="2" id="KW-0964">Secreted</keyword>
<protein>
    <recommendedName>
        <fullName evidence="4">C1q domain-containing protein</fullName>
    </recommendedName>
</protein>
<dbReference type="PRINTS" id="PR00007">
    <property type="entry name" value="COMPLEMNTC1Q"/>
</dbReference>
<proteinExistence type="predicted"/>
<dbReference type="Pfam" id="PF00386">
    <property type="entry name" value="C1q"/>
    <property type="match status" value="1"/>
</dbReference>
<keyword evidence="6" id="KW-1185">Reference proteome</keyword>
<dbReference type="EMBL" id="JBBPFD010000491">
    <property type="protein sequence ID" value="KAK7878643.1"/>
    <property type="molecule type" value="Genomic_DNA"/>
</dbReference>
<dbReference type="Proteomes" id="UP001460270">
    <property type="component" value="Unassembled WGS sequence"/>
</dbReference>
<evidence type="ECO:0000256" key="1">
    <source>
        <dbReference type="ARBA" id="ARBA00004613"/>
    </source>
</evidence>
<accession>A0AAW0MQ70</accession>
<comment type="caution">
    <text evidence="5">The sequence shown here is derived from an EMBL/GenBank/DDBJ whole genome shotgun (WGS) entry which is preliminary data.</text>
</comment>
<dbReference type="PROSITE" id="PS50871">
    <property type="entry name" value="C1Q"/>
    <property type="match status" value="1"/>
</dbReference>
<dbReference type="AlphaFoldDB" id="A0AAW0MQ70"/>
<dbReference type="SUPFAM" id="SSF49842">
    <property type="entry name" value="TNF-like"/>
    <property type="match status" value="1"/>
</dbReference>
<organism evidence="5 6">
    <name type="scientific">Mugilogobius chulae</name>
    <name type="common">yellowstripe goby</name>
    <dbReference type="NCBI Taxonomy" id="88201"/>
    <lineage>
        <taxon>Eukaryota</taxon>
        <taxon>Metazoa</taxon>
        <taxon>Chordata</taxon>
        <taxon>Craniata</taxon>
        <taxon>Vertebrata</taxon>
        <taxon>Euteleostomi</taxon>
        <taxon>Actinopterygii</taxon>
        <taxon>Neopterygii</taxon>
        <taxon>Teleostei</taxon>
        <taxon>Neoteleostei</taxon>
        <taxon>Acanthomorphata</taxon>
        <taxon>Gobiaria</taxon>
        <taxon>Gobiiformes</taxon>
        <taxon>Gobioidei</taxon>
        <taxon>Gobiidae</taxon>
        <taxon>Gobionellinae</taxon>
        <taxon>Mugilogobius</taxon>
    </lineage>
</organism>
<dbReference type="Gene3D" id="2.60.120.40">
    <property type="match status" value="1"/>
</dbReference>
<gene>
    <name evidence="5" type="ORF">WMY93_030479</name>
</gene>
<comment type="subcellular location">
    <subcellularLocation>
        <location evidence="1">Secreted</location>
    </subcellularLocation>
</comment>
<dbReference type="GO" id="GO:0005576">
    <property type="term" value="C:extracellular region"/>
    <property type="evidence" value="ECO:0007669"/>
    <property type="project" value="UniProtKB-SubCell"/>
</dbReference>
<dbReference type="InterPro" id="IPR008983">
    <property type="entry name" value="Tumour_necrosis_fac-like_dom"/>
</dbReference>
<dbReference type="SMART" id="SM00110">
    <property type="entry name" value="C1Q"/>
    <property type="match status" value="1"/>
</dbReference>
<dbReference type="PANTHER" id="PTHR22923:SF102">
    <property type="entry name" value="CEREBELLIN 13-RELATED"/>
    <property type="match status" value="1"/>
</dbReference>